<gene>
    <name evidence="2" type="ORF">SNAT2548_LOCUS29967</name>
</gene>
<dbReference type="PANTHER" id="PTHR12224:SF0">
    <property type="entry name" value="BETA-1,4-MANNOSYL-GLYCOPROTEIN 4-BETA-N-ACETYLGLUCOSAMINYLTRANSFERASE"/>
    <property type="match status" value="1"/>
</dbReference>
<dbReference type="GO" id="GO:0016020">
    <property type="term" value="C:membrane"/>
    <property type="evidence" value="ECO:0007669"/>
    <property type="project" value="InterPro"/>
</dbReference>
<keyword evidence="3" id="KW-1185">Reference proteome</keyword>
<dbReference type="EMBL" id="CAJNDS010002584">
    <property type="protein sequence ID" value="CAE7534719.1"/>
    <property type="molecule type" value="Genomic_DNA"/>
</dbReference>
<dbReference type="AlphaFoldDB" id="A0A812TRP7"/>
<sequence length="778" mass="86859">MCLCHHVAYVAHVAVLLELCRTHAKRLAPSTRTHTPCGGFLLQQGRSKTNIELHPRASPARLIDTFAFGSASELEELRLRFYEMGEEVSEFHIVEGDRDFTGTKKPYEFDTVLSGGKLDRWKDKITYHKAKIPEGVKGYALQEVQRQAMRAQMHDYRDYLPTDILLEGDLDEIVSREALQALKSCEPATGSWNARIRMANFYYSLAWTNGDWILPTTASFFSEGQATSATSLAQSIWGRPNLLSARESMTGWHVGWMLNGPAALAHKMFIHVEGFPHWAKGYSNESALAAWLEDSFLPHPNLYDERIHPSKLRRADVPQALVDHPEEFPTILRNLPEASLSFPMDLDTDAAAASQLSLLCLIPYAGLALLLTYWKAISISTHLLGLLILIPAIAAFFFGGLGFNMLTWGFIFMALCDNPAGMCCVCPCFFICAMVLFLALGLNSPVQRSWEIDALEPMRGVGMCSEEWGDFKGSIYFKDGALTQQGRMPKPLLINIARCYSEVNKGRPPTWYSCHFVLQPVFQCDVDSSYLDFEFSDACKPRGCAWAITADSSATPAAPAVPDCGRRHGQGLCGFATDLVMLMPLINEESKDTFHQALQDAAAQYPGNLTSASPLLSLVNPKEESASLRSWVPVYYLLLFLYVPFGAMSAFLLACQKQGPHAAVDWKAASQGLAAKLRGAARAWWRGPYKAARPECERDESHHREVFLAPFSLCFVHVSGYLWKFGFLFVGDERDVQPVLQLFRSVADEIKEADRQRVERLVDPVTMLCAHAWPEVGR</sequence>
<evidence type="ECO:0000256" key="1">
    <source>
        <dbReference type="SAM" id="Phobius"/>
    </source>
</evidence>
<feature type="transmembrane region" description="Helical" evidence="1">
    <location>
        <begin position="386"/>
        <end position="413"/>
    </location>
</feature>
<keyword evidence="1" id="KW-1133">Transmembrane helix</keyword>
<feature type="transmembrane region" description="Helical" evidence="1">
    <location>
        <begin position="419"/>
        <end position="442"/>
    </location>
</feature>
<dbReference type="GO" id="GO:0003830">
    <property type="term" value="F:beta-1,4-mannosylglycoprotein 4-beta-N-acetylglucosaminyltransferase activity"/>
    <property type="evidence" value="ECO:0007669"/>
    <property type="project" value="InterPro"/>
</dbReference>
<evidence type="ECO:0000313" key="2">
    <source>
        <dbReference type="EMBL" id="CAE7534719.1"/>
    </source>
</evidence>
<dbReference type="InterPro" id="IPR006813">
    <property type="entry name" value="Glyco_trans_17"/>
</dbReference>
<organism evidence="2 3">
    <name type="scientific">Symbiodinium natans</name>
    <dbReference type="NCBI Taxonomy" id="878477"/>
    <lineage>
        <taxon>Eukaryota</taxon>
        <taxon>Sar</taxon>
        <taxon>Alveolata</taxon>
        <taxon>Dinophyceae</taxon>
        <taxon>Suessiales</taxon>
        <taxon>Symbiodiniaceae</taxon>
        <taxon>Symbiodinium</taxon>
    </lineage>
</organism>
<comment type="caution">
    <text evidence="2">The sequence shown here is derived from an EMBL/GenBank/DDBJ whole genome shotgun (WGS) entry which is preliminary data.</text>
</comment>
<dbReference type="OrthoDB" id="6474464at2759"/>
<dbReference type="GO" id="GO:0006044">
    <property type="term" value="P:N-acetylglucosamine metabolic process"/>
    <property type="evidence" value="ECO:0007669"/>
    <property type="project" value="TreeGrafter"/>
</dbReference>
<protein>
    <recommendedName>
        <fullName evidence="4">Beta-1,4-mannosyl-glycoprotein 4-beta-N-acetylglucosaminyltransferase</fullName>
    </recommendedName>
</protein>
<feature type="transmembrane region" description="Helical" evidence="1">
    <location>
        <begin position="634"/>
        <end position="654"/>
    </location>
</feature>
<feature type="transmembrane region" description="Helical" evidence="1">
    <location>
        <begin position="356"/>
        <end position="374"/>
    </location>
</feature>
<evidence type="ECO:0008006" key="4">
    <source>
        <dbReference type="Google" id="ProtNLM"/>
    </source>
</evidence>
<keyword evidence="1" id="KW-0472">Membrane</keyword>
<name>A0A812TRP7_9DINO</name>
<reference evidence="2" key="1">
    <citation type="submission" date="2021-02" db="EMBL/GenBank/DDBJ databases">
        <authorList>
            <person name="Dougan E. K."/>
            <person name="Rhodes N."/>
            <person name="Thang M."/>
            <person name="Chan C."/>
        </authorList>
    </citation>
    <scope>NUCLEOTIDE SEQUENCE</scope>
</reference>
<keyword evidence="1" id="KW-0812">Transmembrane</keyword>
<dbReference type="Proteomes" id="UP000604046">
    <property type="component" value="Unassembled WGS sequence"/>
</dbReference>
<accession>A0A812TRP7</accession>
<dbReference type="Pfam" id="PF04724">
    <property type="entry name" value="Glyco_transf_17"/>
    <property type="match status" value="1"/>
</dbReference>
<dbReference type="PANTHER" id="PTHR12224">
    <property type="entry name" value="BETA-1,4-MANNOSYL-GLYCOPROTEIN BETA-1,4-N-ACETYLGLUCOSAMINYL-TRANSFERASE"/>
    <property type="match status" value="1"/>
</dbReference>
<evidence type="ECO:0000313" key="3">
    <source>
        <dbReference type="Proteomes" id="UP000604046"/>
    </source>
</evidence>
<proteinExistence type="predicted"/>